<keyword evidence="7" id="KW-1185">Reference proteome</keyword>
<evidence type="ECO:0000313" key="6">
    <source>
        <dbReference type="EMBL" id="KHN79639.1"/>
    </source>
</evidence>
<dbReference type="STRING" id="6265.A0A0B2VDU0"/>
<dbReference type="OrthoDB" id="6132182at2759"/>
<dbReference type="InterPro" id="IPR002227">
    <property type="entry name" value="Tyrosinase_Cu-bd"/>
</dbReference>
<gene>
    <name evidence="6" type="primary">tyr-1</name>
    <name evidence="6" type="ORF">Tcan_11805</name>
</gene>
<dbReference type="Pfam" id="PF00264">
    <property type="entry name" value="Tyrosinase"/>
    <property type="match status" value="1"/>
</dbReference>
<dbReference type="PROSITE" id="PS00498">
    <property type="entry name" value="TYROSINASE_2"/>
    <property type="match status" value="1"/>
</dbReference>
<proteinExistence type="predicted"/>
<accession>A0A0B2VDU0</accession>
<dbReference type="Gene3D" id="1.10.1280.10">
    <property type="entry name" value="Di-copper center containing domain from catechol oxidase"/>
    <property type="match status" value="1"/>
</dbReference>
<evidence type="ECO:0000256" key="1">
    <source>
        <dbReference type="ARBA" id="ARBA00022723"/>
    </source>
</evidence>
<sequence length="602" mass="68604">MRLLRWIVVVVLPAAFYAQSFDCNFSPPELRATCFQFQQFDRNARSNIMIRNTQPRPVFFAPGVPDNNWLSPAVPERSFNPSPYDCMEMRCLCPYFRGHMAPDGSCALPWGGTLNRAIRKEIRMMSDSERNRLFGAIRQLKNTGEYDRLSDMHRQVGLASGAHSGPSFLPWHREFLKRVEIAVRMIDPSLAIPYWDSVLDSYLPDPRDSILWSSIFVGATDQYGNVINGPFAGFRTPEGRSNIIRRLGSEGRLFTERNLNDVFAQTSIERVLAYTAPQRGCPYPANFDALEYSHASVHLWIGGDMKPPATAANDPIFFFHHSFVDFIFEQWRQSRQSRWARERQFPPDIPQCSNSQHFANAFMRPFNIYNIQGLSNAYTDNMYSYESRPTCSMQHDCGSPFLFCSRRNGVPHCVSKIRVNGLCRGYEDEDACYQGICIAAFCRPAQFSTVTASARQQSAAQQPAPQAQPAEGGFISTLAGFIKRNGGRTVPTPMRNTWNSGAGSGNCFNDDPCCSSWANLDECPRNIQYMSRYCKRSCGYCRSNMENRTGCFNRHISCNYWRSQGECSRRRQWMAENCQFSCGWCHIPAHQLCNSVARMSRM</sequence>
<dbReference type="EMBL" id="JPKZ01001879">
    <property type="protein sequence ID" value="KHN79639.1"/>
    <property type="molecule type" value="Genomic_DNA"/>
</dbReference>
<dbReference type="AlphaFoldDB" id="A0A0B2VDU0"/>
<dbReference type="InterPro" id="IPR008922">
    <property type="entry name" value="Di-copper_centre_dom_sf"/>
</dbReference>
<evidence type="ECO:0000259" key="5">
    <source>
        <dbReference type="PROSITE" id="PS51670"/>
    </source>
</evidence>
<dbReference type="SUPFAM" id="SSF48056">
    <property type="entry name" value="Di-copper centre-containing domain"/>
    <property type="match status" value="1"/>
</dbReference>
<feature type="disulfide bond" evidence="3">
    <location>
        <begin position="551"/>
        <end position="585"/>
    </location>
</feature>
<protein>
    <submittedName>
        <fullName evidence="6">Putative tyrosinase-like protein tyr-1</fullName>
    </submittedName>
</protein>
<comment type="caution">
    <text evidence="3">Lacks conserved residue(s) required for the propagation of feature annotation.</text>
</comment>
<dbReference type="Pfam" id="PF01549">
    <property type="entry name" value="ShK"/>
    <property type="match status" value="2"/>
</dbReference>
<dbReference type="PROSITE" id="PS00497">
    <property type="entry name" value="TYROSINASE_1"/>
    <property type="match status" value="1"/>
</dbReference>
<evidence type="ECO:0000256" key="2">
    <source>
        <dbReference type="ARBA" id="ARBA00023008"/>
    </source>
</evidence>
<dbReference type="InterPro" id="IPR003582">
    <property type="entry name" value="ShKT_dom"/>
</dbReference>
<reference evidence="6 7" key="1">
    <citation type="submission" date="2014-11" db="EMBL/GenBank/DDBJ databases">
        <title>Genetic blueprint of the zoonotic pathogen Toxocara canis.</title>
        <authorList>
            <person name="Zhu X.-Q."/>
            <person name="Korhonen P.K."/>
            <person name="Cai H."/>
            <person name="Young N.D."/>
            <person name="Nejsum P."/>
            <person name="von Samson-Himmelstjerna G."/>
            <person name="Boag P.R."/>
            <person name="Tan P."/>
            <person name="Li Q."/>
            <person name="Min J."/>
            <person name="Yang Y."/>
            <person name="Wang X."/>
            <person name="Fang X."/>
            <person name="Hall R.S."/>
            <person name="Hofmann A."/>
            <person name="Sternberg P.W."/>
            <person name="Jex A.R."/>
            <person name="Gasser R.B."/>
        </authorList>
    </citation>
    <scope>NUCLEOTIDE SEQUENCE [LARGE SCALE GENOMIC DNA]</scope>
    <source>
        <strain evidence="6">PN_DK_2014</strain>
    </source>
</reference>
<feature type="domain" description="ShKT" evidence="5">
    <location>
        <begin position="507"/>
        <end position="541"/>
    </location>
</feature>
<comment type="caution">
    <text evidence="6">The sequence shown here is derived from an EMBL/GenBank/DDBJ whole genome shotgun (WGS) entry which is preliminary data.</text>
</comment>
<dbReference type="Proteomes" id="UP000031036">
    <property type="component" value="Unassembled WGS sequence"/>
</dbReference>
<feature type="signal peptide" evidence="4">
    <location>
        <begin position="1"/>
        <end position="18"/>
    </location>
</feature>
<keyword evidence="4" id="KW-0732">Signal</keyword>
<dbReference type="GO" id="GO:0046872">
    <property type="term" value="F:metal ion binding"/>
    <property type="evidence" value="ECO:0007669"/>
    <property type="project" value="UniProtKB-KW"/>
</dbReference>
<keyword evidence="3" id="KW-1015">Disulfide bond</keyword>
<feature type="chain" id="PRO_5002096097" evidence="4">
    <location>
        <begin position="19"/>
        <end position="602"/>
    </location>
</feature>
<dbReference type="PROSITE" id="PS51670">
    <property type="entry name" value="SHKT"/>
    <property type="match status" value="2"/>
</dbReference>
<name>A0A0B2VDU0_TOXCA</name>
<evidence type="ECO:0000256" key="4">
    <source>
        <dbReference type="SAM" id="SignalP"/>
    </source>
</evidence>
<dbReference type="OMA" id="QEWDSAA"/>
<dbReference type="GO" id="GO:0016491">
    <property type="term" value="F:oxidoreductase activity"/>
    <property type="evidence" value="ECO:0007669"/>
    <property type="project" value="InterPro"/>
</dbReference>
<dbReference type="SMART" id="SM00254">
    <property type="entry name" value="ShKT"/>
    <property type="match status" value="2"/>
</dbReference>
<dbReference type="InterPro" id="IPR050316">
    <property type="entry name" value="Tyrosinase/Hemocyanin"/>
</dbReference>
<keyword evidence="1" id="KW-0479">Metal-binding</keyword>
<keyword evidence="2" id="KW-0186">Copper</keyword>
<feature type="disulfide bond" evidence="3">
    <location>
        <begin position="507"/>
        <end position="541"/>
    </location>
</feature>
<evidence type="ECO:0000256" key="3">
    <source>
        <dbReference type="PROSITE-ProRule" id="PRU01005"/>
    </source>
</evidence>
<feature type="domain" description="ShKT" evidence="5">
    <location>
        <begin position="551"/>
        <end position="585"/>
    </location>
</feature>
<dbReference type="PRINTS" id="PR00092">
    <property type="entry name" value="TYROSINASE"/>
</dbReference>
<dbReference type="PANTHER" id="PTHR11474:SF126">
    <property type="entry name" value="TYROSINASE-LIKE PROTEIN TYR-1-RELATED"/>
    <property type="match status" value="1"/>
</dbReference>
<organism evidence="6 7">
    <name type="scientific">Toxocara canis</name>
    <name type="common">Canine roundworm</name>
    <dbReference type="NCBI Taxonomy" id="6265"/>
    <lineage>
        <taxon>Eukaryota</taxon>
        <taxon>Metazoa</taxon>
        <taxon>Ecdysozoa</taxon>
        <taxon>Nematoda</taxon>
        <taxon>Chromadorea</taxon>
        <taxon>Rhabditida</taxon>
        <taxon>Spirurina</taxon>
        <taxon>Ascaridomorpha</taxon>
        <taxon>Ascaridoidea</taxon>
        <taxon>Toxocaridae</taxon>
        <taxon>Toxocara</taxon>
    </lineage>
</organism>
<evidence type="ECO:0000313" key="7">
    <source>
        <dbReference type="Proteomes" id="UP000031036"/>
    </source>
</evidence>
<dbReference type="PANTHER" id="PTHR11474">
    <property type="entry name" value="TYROSINASE FAMILY MEMBER"/>
    <property type="match status" value="1"/>
</dbReference>